<dbReference type="InterPro" id="IPR036397">
    <property type="entry name" value="RNaseH_sf"/>
</dbReference>
<dbReference type="InterPro" id="IPR052709">
    <property type="entry name" value="Transposase-MT_Hybrid"/>
</dbReference>
<dbReference type="Gene3D" id="3.30.420.10">
    <property type="entry name" value="Ribonuclease H-like superfamily/Ribonuclease H"/>
    <property type="match status" value="1"/>
</dbReference>
<accession>A0A8X6SKT3</accession>
<sequence>MARIRRICPGCRAESSWCLLHDNAPSYTSLAVHQFLAKNNVCVLNQPPYSPDFAPCDYSLFSKLKRKLKGCYFEDILTLQIVSTHALQAIPQSDLQQSFDPLINLYNKCIEAGGSYF</sequence>
<dbReference type="GO" id="GO:0003676">
    <property type="term" value="F:nucleic acid binding"/>
    <property type="evidence" value="ECO:0007669"/>
    <property type="project" value="InterPro"/>
</dbReference>
<dbReference type="EMBL" id="BMAU01021284">
    <property type="protein sequence ID" value="GFY08778.1"/>
    <property type="molecule type" value="Genomic_DNA"/>
</dbReference>
<organism evidence="1 2">
    <name type="scientific">Trichonephila clavipes</name>
    <name type="common">Golden silk orbweaver</name>
    <name type="synonym">Nephila clavipes</name>
    <dbReference type="NCBI Taxonomy" id="2585209"/>
    <lineage>
        <taxon>Eukaryota</taxon>
        <taxon>Metazoa</taxon>
        <taxon>Ecdysozoa</taxon>
        <taxon>Arthropoda</taxon>
        <taxon>Chelicerata</taxon>
        <taxon>Arachnida</taxon>
        <taxon>Araneae</taxon>
        <taxon>Araneomorphae</taxon>
        <taxon>Entelegynae</taxon>
        <taxon>Araneoidea</taxon>
        <taxon>Nephilidae</taxon>
        <taxon>Trichonephila</taxon>
    </lineage>
</organism>
<reference evidence="1" key="1">
    <citation type="submission" date="2020-08" db="EMBL/GenBank/DDBJ databases">
        <title>Multicomponent nature underlies the extraordinary mechanical properties of spider dragline silk.</title>
        <authorList>
            <person name="Kono N."/>
            <person name="Nakamura H."/>
            <person name="Mori M."/>
            <person name="Yoshida Y."/>
            <person name="Ohtoshi R."/>
            <person name="Malay A.D."/>
            <person name="Moran D.A.P."/>
            <person name="Tomita M."/>
            <person name="Numata K."/>
            <person name="Arakawa K."/>
        </authorList>
    </citation>
    <scope>NUCLEOTIDE SEQUENCE</scope>
</reference>
<gene>
    <name evidence="1" type="primary">G5I_04866</name>
    <name evidence="1" type="ORF">TNCV_4659711</name>
</gene>
<evidence type="ECO:0000313" key="1">
    <source>
        <dbReference type="EMBL" id="GFY08778.1"/>
    </source>
</evidence>
<dbReference type="AlphaFoldDB" id="A0A8X6SKT3"/>
<keyword evidence="2" id="KW-1185">Reference proteome</keyword>
<dbReference type="Proteomes" id="UP000887159">
    <property type="component" value="Unassembled WGS sequence"/>
</dbReference>
<evidence type="ECO:0000313" key="2">
    <source>
        <dbReference type="Proteomes" id="UP000887159"/>
    </source>
</evidence>
<dbReference type="PANTHER" id="PTHR46060">
    <property type="entry name" value="MARINER MOS1 TRANSPOSASE-LIKE PROTEIN"/>
    <property type="match status" value="1"/>
</dbReference>
<comment type="caution">
    <text evidence="1">The sequence shown here is derived from an EMBL/GenBank/DDBJ whole genome shotgun (WGS) entry which is preliminary data.</text>
</comment>
<proteinExistence type="predicted"/>
<name>A0A8X6SKT3_TRICX</name>
<dbReference type="PANTHER" id="PTHR46060:SF3">
    <property type="entry name" value="PROTEIN GVQW3"/>
    <property type="match status" value="1"/>
</dbReference>
<protein>
    <submittedName>
        <fullName evidence="1">Mariner Mos1 transposase</fullName>
    </submittedName>
</protein>